<sequence>MTSKTKGPARTPAKCSLQAWFARSAPVAVLLRRGPSDWVRMIRWDLRDDSFEPGQWFRGAIAAEQCDLSEDGELFLYLARREGRRYWSEDYGPVWTAVSRPPHFTALALWAHSGYEGGGVFKDVRQVTLNIAQPRERRAGSELPLLVESSGRFSSWAQACLHRGWQAPDRPDGAEANHNWQAQTRLTKQQDELMLVWQKHRAPRYQWRNHFTLWRNGEPTALGDADFVDFDSSGRLLMGRKGQVLVCPRPRESLEWTKLADFSGEHPNPVQPTEMAMTWPTAPGGSN</sequence>
<organism evidence="2 3">
    <name type="scientific">Metapseudomonas otitidis</name>
    <dbReference type="NCBI Taxonomy" id="319939"/>
    <lineage>
        <taxon>Bacteria</taxon>
        <taxon>Pseudomonadati</taxon>
        <taxon>Pseudomonadota</taxon>
        <taxon>Gammaproteobacteria</taxon>
        <taxon>Pseudomonadales</taxon>
        <taxon>Pseudomonadaceae</taxon>
        <taxon>Metapseudomonas</taxon>
    </lineage>
</organism>
<feature type="region of interest" description="Disordered" evidence="1">
    <location>
        <begin position="262"/>
        <end position="287"/>
    </location>
</feature>
<accession>A0A6S5RKJ2</accession>
<dbReference type="Proteomes" id="UP000515591">
    <property type="component" value="Chromosome"/>
</dbReference>
<dbReference type="RefSeq" id="WP_182851797.1">
    <property type="nucleotide sequence ID" value="NZ_AP022213.1"/>
</dbReference>
<gene>
    <name evidence="2" type="ORF">WP8S17C03_10060</name>
</gene>
<dbReference type="EMBL" id="AP022213">
    <property type="protein sequence ID" value="BBT14957.1"/>
    <property type="molecule type" value="Genomic_DNA"/>
</dbReference>
<evidence type="ECO:0000256" key="1">
    <source>
        <dbReference type="SAM" id="MobiDB-lite"/>
    </source>
</evidence>
<evidence type="ECO:0000313" key="3">
    <source>
        <dbReference type="Proteomes" id="UP000515591"/>
    </source>
</evidence>
<evidence type="ECO:0000313" key="2">
    <source>
        <dbReference type="EMBL" id="BBT14957.1"/>
    </source>
</evidence>
<protein>
    <submittedName>
        <fullName evidence="2">Uncharacterized protein</fullName>
    </submittedName>
</protein>
<dbReference type="AlphaFoldDB" id="A0A6S5RKJ2"/>
<proteinExistence type="predicted"/>
<name>A0A6S5RKJ2_9GAMM</name>
<reference evidence="2 3" key="1">
    <citation type="submission" date="2019-12" db="EMBL/GenBank/DDBJ databases">
        <title>complete genome sequences of Pseudomonas otitidis str. WP8-S17-CRE-03 isolated from wastewater treatment plant effluent.</title>
        <authorList>
            <person name="Sekizuka T."/>
            <person name="Itokawa K."/>
            <person name="Yatsu K."/>
            <person name="Inamine Y."/>
            <person name="Kuroda M."/>
        </authorList>
    </citation>
    <scope>NUCLEOTIDE SEQUENCE [LARGE SCALE GENOMIC DNA]</scope>
    <source>
        <strain evidence="2 3">WP8-S17-CRE-03</strain>
    </source>
</reference>